<evidence type="ECO:0000313" key="2">
    <source>
        <dbReference type="Proteomes" id="UP000187203"/>
    </source>
</evidence>
<dbReference type="AlphaFoldDB" id="A0A1R3KGX6"/>
<keyword evidence="2" id="KW-1185">Reference proteome</keyword>
<proteinExistence type="predicted"/>
<organism evidence="1 2">
    <name type="scientific">Corchorus olitorius</name>
    <dbReference type="NCBI Taxonomy" id="93759"/>
    <lineage>
        <taxon>Eukaryota</taxon>
        <taxon>Viridiplantae</taxon>
        <taxon>Streptophyta</taxon>
        <taxon>Embryophyta</taxon>
        <taxon>Tracheophyta</taxon>
        <taxon>Spermatophyta</taxon>
        <taxon>Magnoliopsida</taxon>
        <taxon>eudicotyledons</taxon>
        <taxon>Gunneridae</taxon>
        <taxon>Pentapetalae</taxon>
        <taxon>rosids</taxon>
        <taxon>malvids</taxon>
        <taxon>Malvales</taxon>
        <taxon>Malvaceae</taxon>
        <taxon>Grewioideae</taxon>
        <taxon>Apeibeae</taxon>
        <taxon>Corchorus</taxon>
    </lineage>
</organism>
<comment type="caution">
    <text evidence="1">The sequence shown here is derived from an EMBL/GenBank/DDBJ whole genome shotgun (WGS) entry which is preliminary data.</text>
</comment>
<name>A0A1R3KGX6_9ROSI</name>
<dbReference type="EMBL" id="AWUE01013635">
    <property type="protein sequence ID" value="OMP06343.1"/>
    <property type="molecule type" value="Genomic_DNA"/>
</dbReference>
<accession>A0A1R3KGX6</accession>
<evidence type="ECO:0000313" key="1">
    <source>
        <dbReference type="EMBL" id="OMP06343.1"/>
    </source>
</evidence>
<sequence length="98" mass="10756">MKNLDLPPLHSNGFRDLQFESDSSSYDLPNSNISYALNACAPKPDSHGNHGCPKSAAAPVETVILLSLKEDLKTVFLRGYIKPGFKGRREVLEEIEGV</sequence>
<gene>
    <name evidence="1" type="ORF">COLO4_08177</name>
</gene>
<reference evidence="2" key="1">
    <citation type="submission" date="2013-09" db="EMBL/GenBank/DDBJ databases">
        <title>Corchorus olitorius genome sequencing.</title>
        <authorList>
            <person name="Alam M."/>
            <person name="Haque M.S."/>
            <person name="Islam M.S."/>
            <person name="Emdad E.M."/>
            <person name="Islam M.M."/>
            <person name="Ahmed B."/>
            <person name="Halim A."/>
            <person name="Hossen Q.M.M."/>
            <person name="Hossain M.Z."/>
            <person name="Ahmed R."/>
            <person name="Khan M.M."/>
            <person name="Islam R."/>
            <person name="Rashid M.M."/>
            <person name="Khan S.A."/>
            <person name="Rahman M.S."/>
            <person name="Alam M."/>
            <person name="Yahiya A.S."/>
            <person name="Khan M.S."/>
            <person name="Azam M.S."/>
            <person name="Haque T."/>
            <person name="Lashkar M.Z.H."/>
            <person name="Akhand A.I."/>
            <person name="Morshed G."/>
            <person name="Roy S."/>
            <person name="Uddin K.S."/>
            <person name="Rabeya T."/>
            <person name="Hossain A.S."/>
            <person name="Chowdhury A."/>
            <person name="Snigdha A.R."/>
            <person name="Mortoza M.S."/>
            <person name="Matin S.A."/>
            <person name="Hoque S.M.E."/>
            <person name="Islam M.K."/>
            <person name="Roy D.K."/>
            <person name="Haider R."/>
            <person name="Moosa M.M."/>
            <person name="Elias S.M."/>
            <person name="Hasan A.M."/>
            <person name="Jahan S."/>
            <person name="Shafiuddin M."/>
            <person name="Mahmood N."/>
            <person name="Shommy N.S."/>
        </authorList>
    </citation>
    <scope>NUCLEOTIDE SEQUENCE [LARGE SCALE GENOMIC DNA]</scope>
    <source>
        <strain evidence="2">cv. O-4</strain>
    </source>
</reference>
<protein>
    <submittedName>
        <fullName evidence="1">Protein MOS2-like protein</fullName>
    </submittedName>
</protein>
<dbReference type="Proteomes" id="UP000187203">
    <property type="component" value="Unassembled WGS sequence"/>
</dbReference>